<dbReference type="EMBL" id="OC863965">
    <property type="protein sequence ID" value="CAD7631389.1"/>
    <property type="molecule type" value="Genomic_DNA"/>
</dbReference>
<dbReference type="GO" id="GO:0004252">
    <property type="term" value="F:serine-type endopeptidase activity"/>
    <property type="evidence" value="ECO:0007669"/>
    <property type="project" value="InterPro"/>
</dbReference>
<dbReference type="GO" id="GO:0005509">
    <property type="term" value="F:calcium ion binding"/>
    <property type="evidence" value="ECO:0007669"/>
    <property type="project" value="InterPro"/>
</dbReference>
<evidence type="ECO:0000256" key="3">
    <source>
        <dbReference type="ARBA" id="ARBA00023157"/>
    </source>
</evidence>
<evidence type="ECO:0000256" key="6">
    <source>
        <dbReference type="SAM" id="SignalP"/>
    </source>
</evidence>
<evidence type="ECO:0000313" key="9">
    <source>
        <dbReference type="Proteomes" id="UP000759131"/>
    </source>
</evidence>
<dbReference type="Gene3D" id="2.40.10.10">
    <property type="entry name" value="Trypsin-like serine proteases"/>
    <property type="match status" value="3"/>
</dbReference>
<dbReference type="PROSITE" id="PS01187">
    <property type="entry name" value="EGF_CA"/>
    <property type="match status" value="1"/>
</dbReference>
<dbReference type="InterPro" id="IPR001314">
    <property type="entry name" value="Peptidase_S1A"/>
</dbReference>
<dbReference type="SMART" id="SM00179">
    <property type="entry name" value="EGF_CA"/>
    <property type="match status" value="3"/>
</dbReference>
<dbReference type="PROSITE" id="PS00134">
    <property type="entry name" value="TRYPSIN_HIS"/>
    <property type="match status" value="1"/>
</dbReference>
<dbReference type="InterPro" id="IPR018097">
    <property type="entry name" value="EGF_Ca-bd_CS"/>
</dbReference>
<evidence type="ECO:0000313" key="8">
    <source>
        <dbReference type="EMBL" id="CAD7631389.1"/>
    </source>
</evidence>
<dbReference type="SMART" id="SM00020">
    <property type="entry name" value="Tryp_SPc"/>
    <property type="match status" value="1"/>
</dbReference>
<dbReference type="Pfam" id="PF00089">
    <property type="entry name" value="Trypsin"/>
    <property type="match status" value="2"/>
</dbReference>
<keyword evidence="4" id="KW-0378">Hydrolase</keyword>
<dbReference type="Proteomes" id="UP000759131">
    <property type="component" value="Unassembled WGS sequence"/>
</dbReference>
<dbReference type="AlphaFoldDB" id="A0A7R9L036"/>
<dbReference type="InterPro" id="IPR009030">
    <property type="entry name" value="Growth_fac_rcpt_cys_sf"/>
</dbReference>
<keyword evidence="6" id="KW-0732">Signal</keyword>
<dbReference type="SUPFAM" id="SSF57184">
    <property type="entry name" value="Growth factor receptor domain"/>
    <property type="match status" value="1"/>
</dbReference>
<protein>
    <recommendedName>
        <fullName evidence="7">Peptidase S1 domain-containing protein</fullName>
    </recommendedName>
</protein>
<dbReference type="Gene3D" id="2.10.25.10">
    <property type="entry name" value="Laminin"/>
    <property type="match status" value="4"/>
</dbReference>
<dbReference type="InterPro" id="IPR043504">
    <property type="entry name" value="Peptidase_S1_PA_chymotrypsin"/>
</dbReference>
<evidence type="ECO:0000256" key="5">
    <source>
        <dbReference type="SAM" id="MobiDB-lite"/>
    </source>
</evidence>
<feature type="compositionally biased region" description="Acidic residues" evidence="5">
    <location>
        <begin position="478"/>
        <end position="490"/>
    </location>
</feature>
<gene>
    <name evidence="8" type="ORF">OSB1V03_LOCUS11798</name>
</gene>
<keyword evidence="1" id="KW-0245">EGF-like domain</keyword>
<dbReference type="InterPro" id="IPR033116">
    <property type="entry name" value="TRYPSIN_SER"/>
</dbReference>
<evidence type="ECO:0000256" key="1">
    <source>
        <dbReference type="ARBA" id="ARBA00022536"/>
    </source>
</evidence>
<dbReference type="PRINTS" id="PR00722">
    <property type="entry name" value="CHYMOTRYPSIN"/>
</dbReference>
<keyword evidence="9" id="KW-1185">Reference proteome</keyword>
<name>A0A7R9L036_9ACAR</name>
<dbReference type="PANTHER" id="PTHR24253">
    <property type="entry name" value="TRANSMEMBRANE PROTEASE SERINE"/>
    <property type="match status" value="1"/>
</dbReference>
<reference evidence="8" key="1">
    <citation type="submission" date="2020-11" db="EMBL/GenBank/DDBJ databases">
        <authorList>
            <person name="Tran Van P."/>
        </authorList>
    </citation>
    <scope>NUCLEOTIDE SEQUENCE</scope>
</reference>
<evidence type="ECO:0000256" key="4">
    <source>
        <dbReference type="RuleBase" id="RU363034"/>
    </source>
</evidence>
<feature type="signal peptide" evidence="6">
    <location>
        <begin position="1"/>
        <end position="20"/>
    </location>
</feature>
<dbReference type="OrthoDB" id="10022113at2759"/>
<evidence type="ECO:0000256" key="2">
    <source>
        <dbReference type="ARBA" id="ARBA00022837"/>
    </source>
</evidence>
<dbReference type="InterPro" id="IPR049883">
    <property type="entry name" value="NOTCH1_EGF-like"/>
</dbReference>
<dbReference type="InterPro" id="IPR001881">
    <property type="entry name" value="EGF-like_Ca-bd_dom"/>
</dbReference>
<dbReference type="InterPro" id="IPR018114">
    <property type="entry name" value="TRYPSIN_HIS"/>
</dbReference>
<evidence type="ECO:0000259" key="7">
    <source>
        <dbReference type="PROSITE" id="PS50240"/>
    </source>
</evidence>
<keyword evidence="3" id="KW-1015">Disulfide bond</keyword>
<sequence length="784" mass="86721">MYINCYLLVFVTFGITITLGVNRYDDYEFILEKCCDLGTNRAKQMPTGGCVFGNTTFDRLITNTEYRKQCELVVQICCLKEHRSRNCEEGKAFAKRHENCSAINTAIVTNAANETVKDCCLSCHLGLMASRDHFPCTFNAHGTFGLGYPYEDVYYECCANPKLDAFNSLISTRRSGASTSICDTNHSPCAHNCYDPGADVGPVRCSCFKGYQLATDGRDCIDVDECDEKTHTCDVKTEECVNNVGGFECRKNERHESRDTSHPCPDGYKWNNRHKRCSDIDECFVNSDNCNRLTHLCKNQLGSFQCILLGDTCPPGFKRGPNGDRDCQDINECLDRSQNGCQEPLESCINSVGGYYCEQIPDLDSSETTTRQLITDPTQCKTGYRFSKLTYQCEDIDECRIGQHTCNLATHNCVNTDGTYNYATDGRESAKTSTNARPSICRVVGNRAVVIQKTSETTSETPSETTAETDKPLKSSAEEVEGEEEDEDDSLLQASKGGDGDAVNMKTCGITRKKSGNIVGGEKAAEAEFPWIVSFQRPKGDGMIHFCGGSIINERWLLSAAHCFQGVTNSFPKMKAVVGTIKWADPKAPKYTLEKLFNHEAYDENVYANDISLIKVKETIAMTSTKTHYTVNSVCVPTPDVNPTDTATVYGWGYLKEEGDPSADLMKVTVNKFDTKECNKVYTEFVGNFTPEMFCYLSPGKDACKGDSGGPLTQTIKRKGTQLGVVSFGHGCARPKTPGNMNRKGTQLGVVSFGHGCARPKTPGIYQEVAKFYPWIEKTIKANP</sequence>
<keyword evidence="4" id="KW-0720">Serine protease</keyword>
<dbReference type="InterPro" id="IPR009003">
    <property type="entry name" value="Peptidase_S1_PA"/>
</dbReference>
<dbReference type="CDD" id="cd00190">
    <property type="entry name" value="Tryp_SPc"/>
    <property type="match status" value="1"/>
</dbReference>
<dbReference type="PROSITE" id="PS00135">
    <property type="entry name" value="TRYPSIN_SER"/>
    <property type="match status" value="1"/>
</dbReference>
<dbReference type="SUPFAM" id="SSF50494">
    <property type="entry name" value="Trypsin-like serine proteases"/>
    <property type="match status" value="2"/>
</dbReference>
<accession>A0A7R9L036</accession>
<feature type="domain" description="Peptidase S1" evidence="7">
    <location>
        <begin position="518"/>
        <end position="781"/>
    </location>
</feature>
<dbReference type="SUPFAM" id="SSF57196">
    <property type="entry name" value="EGF/Laminin"/>
    <property type="match status" value="1"/>
</dbReference>
<feature type="compositionally biased region" description="Basic and acidic residues" evidence="5">
    <location>
        <begin position="468"/>
        <end position="477"/>
    </location>
</feature>
<feature type="chain" id="PRO_5035680016" description="Peptidase S1 domain-containing protein" evidence="6">
    <location>
        <begin position="21"/>
        <end position="784"/>
    </location>
</feature>
<feature type="compositionally biased region" description="Low complexity" evidence="5">
    <location>
        <begin position="454"/>
        <end position="466"/>
    </location>
</feature>
<dbReference type="FunFam" id="2.40.10.10:FF:000068">
    <property type="entry name" value="transmembrane protease serine 2"/>
    <property type="match status" value="1"/>
</dbReference>
<dbReference type="EMBL" id="CAJPIZ010009390">
    <property type="protein sequence ID" value="CAG2111819.1"/>
    <property type="molecule type" value="Genomic_DNA"/>
</dbReference>
<dbReference type="PROSITE" id="PS50240">
    <property type="entry name" value="TRYPSIN_DOM"/>
    <property type="match status" value="1"/>
</dbReference>
<feature type="region of interest" description="Disordered" evidence="5">
    <location>
        <begin position="452"/>
        <end position="506"/>
    </location>
</feature>
<keyword evidence="2" id="KW-0106">Calcium</keyword>
<organism evidence="8">
    <name type="scientific">Medioppia subpectinata</name>
    <dbReference type="NCBI Taxonomy" id="1979941"/>
    <lineage>
        <taxon>Eukaryota</taxon>
        <taxon>Metazoa</taxon>
        <taxon>Ecdysozoa</taxon>
        <taxon>Arthropoda</taxon>
        <taxon>Chelicerata</taxon>
        <taxon>Arachnida</taxon>
        <taxon>Acari</taxon>
        <taxon>Acariformes</taxon>
        <taxon>Sarcoptiformes</taxon>
        <taxon>Oribatida</taxon>
        <taxon>Brachypylina</taxon>
        <taxon>Oppioidea</taxon>
        <taxon>Oppiidae</taxon>
        <taxon>Medioppia</taxon>
    </lineage>
</organism>
<dbReference type="Pfam" id="PF07645">
    <property type="entry name" value="EGF_CA"/>
    <property type="match status" value="4"/>
</dbReference>
<dbReference type="GO" id="GO:0006508">
    <property type="term" value="P:proteolysis"/>
    <property type="evidence" value="ECO:0007669"/>
    <property type="project" value="UniProtKB-KW"/>
</dbReference>
<dbReference type="PANTHER" id="PTHR24253:SF103">
    <property type="entry name" value="TRANSMEMBRANE PROTEASE SERINE 7"/>
    <property type="match status" value="1"/>
</dbReference>
<dbReference type="InterPro" id="IPR001254">
    <property type="entry name" value="Trypsin_dom"/>
</dbReference>
<proteinExistence type="predicted"/>
<keyword evidence="4" id="KW-0645">Protease</keyword>